<dbReference type="InterPro" id="IPR014729">
    <property type="entry name" value="Rossmann-like_a/b/a_fold"/>
</dbReference>
<gene>
    <name evidence="2" type="ORF">EV356DRAFT_502983</name>
</gene>
<accession>A0A6A6H6Y6</accession>
<reference evidence="2" key="1">
    <citation type="journal article" date="2020" name="Stud. Mycol.">
        <title>101 Dothideomycetes genomes: a test case for predicting lifestyles and emergence of pathogens.</title>
        <authorList>
            <person name="Haridas S."/>
            <person name="Albert R."/>
            <person name="Binder M."/>
            <person name="Bloem J."/>
            <person name="Labutti K."/>
            <person name="Salamov A."/>
            <person name="Andreopoulos B."/>
            <person name="Baker S."/>
            <person name="Barry K."/>
            <person name="Bills G."/>
            <person name="Bluhm B."/>
            <person name="Cannon C."/>
            <person name="Castanera R."/>
            <person name="Culley D."/>
            <person name="Daum C."/>
            <person name="Ezra D."/>
            <person name="Gonzalez J."/>
            <person name="Henrissat B."/>
            <person name="Kuo A."/>
            <person name="Liang C."/>
            <person name="Lipzen A."/>
            <person name="Lutzoni F."/>
            <person name="Magnuson J."/>
            <person name="Mondo S."/>
            <person name="Nolan M."/>
            <person name="Ohm R."/>
            <person name="Pangilinan J."/>
            <person name="Park H.-J."/>
            <person name="Ramirez L."/>
            <person name="Alfaro M."/>
            <person name="Sun H."/>
            <person name="Tritt A."/>
            <person name="Yoshinaga Y."/>
            <person name="Zwiers L.-H."/>
            <person name="Turgeon B."/>
            <person name="Goodwin S."/>
            <person name="Spatafora J."/>
            <person name="Crous P."/>
            <person name="Grigoriev I."/>
        </authorList>
    </citation>
    <scope>NUCLEOTIDE SEQUENCE</scope>
    <source>
        <strain evidence="2">Tuck. ex Michener</strain>
    </source>
</reference>
<dbReference type="EMBL" id="ML991803">
    <property type="protein sequence ID" value="KAF2233785.1"/>
    <property type="molecule type" value="Genomic_DNA"/>
</dbReference>
<dbReference type="Proteomes" id="UP000800092">
    <property type="component" value="Unassembled WGS sequence"/>
</dbReference>
<protein>
    <recommendedName>
        <fullName evidence="4">Nucleotidylyl transferase</fullName>
    </recommendedName>
</protein>
<evidence type="ECO:0000313" key="2">
    <source>
        <dbReference type="EMBL" id="KAF2233785.1"/>
    </source>
</evidence>
<evidence type="ECO:0008006" key="4">
    <source>
        <dbReference type="Google" id="ProtNLM"/>
    </source>
</evidence>
<evidence type="ECO:0000313" key="3">
    <source>
        <dbReference type="Proteomes" id="UP000800092"/>
    </source>
</evidence>
<dbReference type="PANTHER" id="PTHR31285:SF0">
    <property type="entry name" value="NICOTINAMIDE MONONUCLEOTIDE ADENYLYLTRANSFERASE"/>
    <property type="match status" value="1"/>
</dbReference>
<feature type="compositionally biased region" description="Polar residues" evidence="1">
    <location>
        <begin position="127"/>
        <end position="136"/>
    </location>
</feature>
<organism evidence="2 3">
    <name type="scientific">Viridothelium virens</name>
    <name type="common">Speckled blister lichen</name>
    <name type="synonym">Trypethelium virens</name>
    <dbReference type="NCBI Taxonomy" id="1048519"/>
    <lineage>
        <taxon>Eukaryota</taxon>
        <taxon>Fungi</taxon>
        <taxon>Dikarya</taxon>
        <taxon>Ascomycota</taxon>
        <taxon>Pezizomycotina</taxon>
        <taxon>Dothideomycetes</taxon>
        <taxon>Dothideomycetes incertae sedis</taxon>
        <taxon>Trypetheliales</taxon>
        <taxon>Trypetheliaceae</taxon>
        <taxon>Viridothelium</taxon>
    </lineage>
</organism>
<dbReference type="AlphaFoldDB" id="A0A6A6H6Y6"/>
<dbReference type="SUPFAM" id="SSF52374">
    <property type="entry name" value="Nucleotidylyl transferase"/>
    <property type="match status" value="1"/>
</dbReference>
<dbReference type="GO" id="GO:0000309">
    <property type="term" value="F:nicotinamide-nucleotide adenylyltransferase activity"/>
    <property type="evidence" value="ECO:0007669"/>
    <property type="project" value="TreeGrafter"/>
</dbReference>
<proteinExistence type="predicted"/>
<dbReference type="GO" id="GO:0016887">
    <property type="term" value="F:ATP hydrolysis activity"/>
    <property type="evidence" value="ECO:0007669"/>
    <property type="project" value="TreeGrafter"/>
</dbReference>
<dbReference type="PANTHER" id="PTHR31285">
    <property type="entry name" value="NICOTINAMIDE MONONUCLEOTIDE ADENYLYLTRANSFERASE"/>
    <property type="match status" value="1"/>
</dbReference>
<keyword evidence="3" id="KW-1185">Reference proteome</keyword>
<evidence type="ECO:0000256" key="1">
    <source>
        <dbReference type="SAM" id="MobiDB-lite"/>
    </source>
</evidence>
<dbReference type="GO" id="GO:0005634">
    <property type="term" value="C:nucleus"/>
    <property type="evidence" value="ECO:0007669"/>
    <property type="project" value="TreeGrafter"/>
</dbReference>
<dbReference type="Gene3D" id="3.40.50.620">
    <property type="entry name" value="HUPs"/>
    <property type="match status" value="1"/>
</dbReference>
<dbReference type="OrthoDB" id="5591297at2759"/>
<sequence>MPSRLSRLRSQVPDLTSAFHTFQSSSSSFSILRTINAPNPTSVPKTLFILDSSFNPPSRAHLELATSVFKEAKERNGGQPKYTRPWRLLLLFSTHNADKAPSAATFEQRLALMCILAEDIIESLRNPNLTTSSSPTPVNPRQAAPDSSDPVPVDLPIDIGVTTQPYYTDKSSAIASVSSSASTSASSSSTPYPAPPNHPQHIHLCGFDTLTRILNPKYYPTFTPPLSALDPYFAAGHGFRVTQRPDDDYGTAEHQDQFLFDLAGGAMRGVGGKEEWARQIEMVGGEEGVGISSTRVRRAAKKGDWAEVEGLCTRGVAGWVREEGLYEGDDRGAKMA</sequence>
<feature type="region of interest" description="Disordered" evidence="1">
    <location>
        <begin position="127"/>
        <end position="153"/>
    </location>
</feature>
<dbReference type="GO" id="GO:0005737">
    <property type="term" value="C:cytoplasm"/>
    <property type="evidence" value="ECO:0007669"/>
    <property type="project" value="TreeGrafter"/>
</dbReference>
<name>A0A6A6H6Y6_VIRVR</name>